<evidence type="ECO:0008006" key="3">
    <source>
        <dbReference type="Google" id="ProtNLM"/>
    </source>
</evidence>
<dbReference type="EMBL" id="KV425620">
    <property type="protein sequence ID" value="KZT20465.1"/>
    <property type="molecule type" value="Genomic_DNA"/>
</dbReference>
<dbReference type="Proteomes" id="UP000076761">
    <property type="component" value="Unassembled WGS sequence"/>
</dbReference>
<sequence length="102" mass="12333">MDLAKHIDAHFAPRWQCPRRKCGRRFNFANSMRRHLQSKSVDTWKCRLACGDPSTWGQDLEKFCRSRKPYWDGLAFWEPNEWRERYDMRILSEELGQTSHQS</sequence>
<keyword evidence="2" id="KW-1185">Reference proteome</keyword>
<dbReference type="OrthoDB" id="6077919at2759"/>
<accession>A0A165P3I1</accession>
<evidence type="ECO:0000313" key="1">
    <source>
        <dbReference type="EMBL" id="KZT20465.1"/>
    </source>
</evidence>
<protein>
    <recommendedName>
        <fullName evidence="3">C2H2-type domain-containing protein</fullName>
    </recommendedName>
</protein>
<proteinExistence type="predicted"/>
<evidence type="ECO:0000313" key="2">
    <source>
        <dbReference type="Proteomes" id="UP000076761"/>
    </source>
</evidence>
<dbReference type="AlphaFoldDB" id="A0A165P3I1"/>
<name>A0A165P3I1_9AGAM</name>
<gene>
    <name evidence="1" type="ORF">NEOLEDRAFT_1140751</name>
</gene>
<dbReference type="InParanoid" id="A0A165P3I1"/>
<reference evidence="1 2" key="1">
    <citation type="journal article" date="2016" name="Mol. Biol. Evol.">
        <title>Comparative Genomics of Early-Diverging Mushroom-Forming Fungi Provides Insights into the Origins of Lignocellulose Decay Capabilities.</title>
        <authorList>
            <person name="Nagy L.G."/>
            <person name="Riley R."/>
            <person name="Tritt A."/>
            <person name="Adam C."/>
            <person name="Daum C."/>
            <person name="Floudas D."/>
            <person name="Sun H."/>
            <person name="Yadav J.S."/>
            <person name="Pangilinan J."/>
            <person name="Larsson K.H."/>
            <person name="Matsuura K."/>
            <person name="Barry K."/>
            <person name="Labutti K."/>
            <person name="Kuo R."/>
            <person name="Ohm R.A."/>
            <person name="Bhattacharya S.S."/>
            <person name="Shirouzu T."/>
            <person name="Yoshinaga Y."/>
            <person name="Martin F.M."/>
            <person name="Grigoriev I.V."/>
            <person name="Hibbett D.S."/>
        </authorList>
    </citation>
    <scope>NUCLEOTIDE SEQUENCE [LARGE SCALE GENOMIC DNA]</scope>
    <source>
        <strain evidence="1 2">HHB14362 ss-1</strain>
    </source>
</reference>
<organism evidence="1 2">
    <name type="scientific">Neolentinus lepideus HHB14362 ss-1</name>
    <dbReference type="NCBI Taxonomy" id="1314782"/>
    <lineage>
        <taxon>Eukaryota</taxon>
        <taxon>Fungi</taxon>
        <taxon>Dikarya</taxon>
        <taxon>Basidiomycota</taxon>
        <taxon>Agaricomycotina</taxon>
        <taxon>Agaricomycetes</taxon>
        <taxon>Gloeophyllales</taxon>
        <taxon>Gloeophyllaceae</taxon>
        <taxon>Neolentinus</taxon>
    </lineage>
</organism>